<evidence type="ECO:0000313" key="8">
    <source>
        <dbReference type="Proteomes" id="UP001148614"/>
    </source>
</evidence>
<dbReference type="GO" id="GO:0022857">
    <property type="term" value="F:transmembrane transporter activity"/>
    <property type="evidence" value="ECO:0007669"/>
    <property type="project" value="InterPro"/>
</dbReference>
<comment type="subcellular location">
    <subcellularLocation>
        <location evidence="1">Membrane</location>
        <topology evidence="1">Multi-pass membrane protein</topology>
    </subcellularLocation>
</comment>
<evidence type="ECO:0000313" key="7">
    <source>
        <dbReference type="EMBL" id="KAJ3552125.1"/>
    </source>
</evidence>
<keyword evidence="4 5" id="KW-0472">Membrane</keyword>
<sequence>MTEFSKLNSDIAIIEMQARSGSSDDEAQCPPEQEWQPTGHEKAIIYTLAMTSFIVALDATIVITPLSAIVSSLKGTTTQAFWIGTSYLLVNAVTMPVICAVSDVFGRPLCLTFALVAFTVGTVLCAVSQNIGTLLVGRSIQGIGGGGIHSLGLVIQTDIVPLRYRPKWYGVTLGMWALGLAIGPIIGGAVVHGTTWRWIFYLMFPFLAFGLVAVPYLLTLKPKDATFKEKLARIDWIGSIIFTGSATSFLIAISWGGSQYEWNSVQTLAPLIIGFVGLLATGLIP</sequence>
<gene>
    <name evidence="7" type="ORF">NPX13_g11187</name>
</gene>
<dbReference type="InterPro" id="IPR020846">
    <property type="entry name" value="MFS_dom"/>
</dbReference>
<keyword evidence="3 5" id="KW-1133">Transmembrane helix</keyword>
<evidence type="ECO:0000256" key="5">
    <source>
        <dbReference type="SAM" id="Phobius"/>
    </source>
</evidence>
<feature type="transmembrane region" description="Helical" evidence="5">
    <location>
        <begin position="43"/>
        <end position="68"/>
    </location>
</feature>
<dbReference type="GO" id="GO:0005886">
    <property type="term" value="C:plasma membrane"/>
    <property type="evidence" value="ECO:0007669"/>
    <property type="project" value="TreeGrafter"/>
</dbReference>
<name>A0A9W8N3A8_9PEZI</name>
<keyword evidence="2 5" id="KW-0812">Transmembrane</keyword>
<dbReference type="VEuPathDB" id="FungiDB:F4678DRAFT_467445"/>
<dbReference type="PANTHER" id="PTHR23501">
    <property type="entry name" value="MAJOR FACILITATOR SUPERFAMILY"/>
    <property type="match status" value="1"/>
</dbReference>
<feature type="domain" description="Major facilitator superfamily (MFS) profile" evidence="6">
    <location>
        <begin position="44"/>
        <end position="285"/>
    </location>
</feature>
<feature type="transmembrane region" description="Helical" evidence="5">
    <location>
        <begin position="109"/>
        <end position="129"/>
    </location>
</feature>
<evidence type="ECO:0000256" key="1">
    <source>
        <dbReference type="ARBA" id="ARBA00004141"/>
    </source>
</evidence>
<keyword evidence="8" id="KW-1185">Reference proteome</keyword>
<evidence type="ECO:0000256" key="2">
    <source>
        <dbReference type="ARBA" id="ARBA00022692"/>
    </source>
</evidence>
<evidence type="ECO:0000256" key="3">
    <source>
        <dbReference type="ARBA" id="ARBA00022989"/>
    </source>
</evidence>
<feature type="transmembrane region" description="Helical" evidence="5">
    <location>
        <begin position="168"/>
        <end position="192"/>
    </location>
</feature>
<dbReference type="Proteomes" id="UP001148614">
    <property type="component" value="Unassembled WGS sequence"/>
</dbReference>
<reference evidence="7" key="1">
    <citation type="submission" date="2022-07" db="EMBL/GenBank/DDBJ databases">
        <title>Genome Sequence of Xylaria arbuscula.</title>
        <authorList>
            <person name="Buettner E."/>
        </authorList>
    </citation>
    <scope>NUCLEOTIDE SEQUENCE</scope>
    <source>
        <strain evidence="7">VT107</strain>
    </source>
</reference>
<dbReference type="PROSITE" id="PS50850">
    <property type="entry name" value="MFS"/>
    <property type="match status" value="1"/>
</dbReference>
<feature type="transmembrane region" description="Helical" evidence="5">
    <location>
        <begin position="198"/>
        <end position="219"/>
    </location>
</feature>
<dbReference type="AlphaFoldDB" id="A0A9W8N3A8"/>
<dbReference type="PRINTS" id="PR01036">
    <property type="entry name" value="TCRTETB"/>
</dbReference>
<dbReference type="InterPro" id="IPR011701">
    <property type="entry name" value="MFS"/>
</dbReference>
<accession>A0A9W8N3A8</accession>
<proteinExistence type="predicted"/>
<evidence type="ECO:0000256" key="4">
    <source>
        <dbReference type="ARBA" id="ARBA00023136"/>
    </source>
</evidence>
<feature type="transmembrane region" description="Helical" evidence="5">
    <location>
        <begin position="80"/>
        <end position="102"/>
    </location>
</feature>
<evidence type="ECO:0000259" key="6">
    <source>
        <dbReference type="PROSITE" id="PS50850"/>
    </source>
</evidence>
<dbReference type="Pfam" id="PF07690">
    <property type="entry name" value="MFS_1"/>
    <property type="match status" value="1"/>
</dbReference>
<dbReference type="PANTHER" id="PTHR23501:SF94">
    <property type="entry name" value="MAJOR FACILITATOR SUPERFAMILY (MFS) PROFILE DOMAIN-CONTAINING PROTEIN"/>
    <property type="match status" value="1"/>
</dbReference>
<comment type="caution">
    <text evidence="7">The sequence shown here is derived from an EMBL/GenBank/DDBJ whole genome shotgun (WGS) entry which is preliminary data.</text>
</comment>
<dbReference type="EMBL" id="JANPWZ010003559">
    <property type="protein sequence ID" value="KAJ3552125.1"/>
    <property type="molecule type" value="Genomic_DNA"/>
</dbReference>
<dbReference type="Gene3D" id="1.20.1720.10">
    <property type="entry name" value="Multidrug resistance protein D"/>
    <property type="match status" value="1"/>
</dbReference>
<dbReference type="InterPro" id="IPR036259">
    <property type="entry name" value="MFS_trans_sf"/>
</dbReference>
<protein>
    <recommendedName>
        <fullName evidence="6">Major facilitator superfamily (MFS) profile domain-containing protein</fullName>
    </recommendedName>
</protein>
<dbReference type="SUPFAM" id="SSF103473">
    <property type="entry name" value="MFS general substrate transporter"/>
    <property type="match status" value="1"/>
</dbReference>
<feature type="transmembrane region" description="Helical" evidence="5">
    <location>
        <begin position="267"/>
        <end position="284"/>
    </location>
</feature>
<feature type="transmembrane region" description="Helical" evidence="5">
    <location>
        <begin position="231"/>
        <end position="255"/>
    </location>
</feature>
<organism evidence="7 8">
    <name type="scientific">Xylaria arbuscula</name>
    <dbReference type="NCBI Taxonomy" id="114810"/>
    <lineage>
        <taxon>Eukaryota</taxon>
        <taxon>Fungi</taxon>
        <taxon>Dikarya</taxon>
        <taxon>Ascomycota</taxon>
        <taxon>Pezizomycotina</taxon>
        <taxon>Sordariomycetes</taxon>
        <taxon>Xylariomycetidae</taxon>
        <taxon>Xylariales</taxon>
        <taxon>Xylariaceae</taxon>
        <taxon>Xylaria</taxon>
    </lineage>
</organism>